<feature type="modified residue" description="4-aspartylphosphate" evidence="2">
    <location>
        <position position="74"/>
    </location>
</feature>
<dbReference type="GO" id="GO:0016791">
    <property type="term" value="F:phosphatase activity"/>
    <property type="evidence" value="ECO:0007669"/>
    <property type="project" value="TreeGrafter"/>
</dbReference>
<keyword evidence="5" id="KW-1185">Reference proteome</keyword>
<evidence type="ECO:0000313" key="4">
    <source>
        <dbReference type="EMBL" id="CUH40714.1"/>
    </source>
</evidence>
<proteinExistence type="predicted"/>
<evidence type="ECO:0000256" key="2">
    <source>
        <dbReference type="PROSITE-ProRule" id="PRU00169"/>
    </source>
</evidence>
<dbReference type="PANTHER" id="PTHR43156:SF2">
    <property type="entry name" value="STAGE II SPORULATION PROTEIN E"/>
    <property type="match status" value="1"/>
</dbReference>
<dbReference type="InterPro" id="IPR052016">
    <property type="entry name" value="Bact_Sigma-Reg"/>
</dbReference>
<dbReference type="Gene3D" id="3.60.40.10">
    <property type="entry name" value="PPM-type phosphatase domain"/>
    <property type="match status" value="1"/>
</dbReference>
<dbReference type="SUPFAM" id="SSF52172">
    <property type="entry name" value="CheY-like"/>
    <property type="match status" value="1"/>
</dbReference>
<dbReference type="Pfam" id="PF00072">
    <property type="entry name" value="Response_reg"/>
    <property type="match status" value="1"/>
</dbReference>
<evidence type="ECO:0000313" key="5">
    <source>
        <dbReference type="Proteomes" id="UP000049455"/>
    </source>
</evidence>
<dbReference type="EMBL" id="CYPR01000228">
    <property type="protein sequence ID" value="CUH40714.1"/>
    <property type="molecule type" value="Genomic_DNA"/>
</dbReference>
<gene>
    <name evidence="4" type="primary">rsbP</name>
    <name evidence="4" type="ORF">JSE7799_03449</name>
</gene>
<dbReference type="Gene3D" id="3.40.50.2300">
    <property type="match status" value="1"/>
</dbReference>
<name>A0A0M7BFT4_9RHOB</name>
<dbReference type="RefSeq" id="WP_055664714.1">
    <property type="nucleotide sequence ID" value="NZ_CYPR01000228.1"/>
</dbReference>
<dbReference type="InterPro" id="IPR001789">
    <property type="entry name" value="Sig_transdc_resp-reg_receiver"/>
</dbReference>
<dbReference type="Pfam" id="PF07228">
    <property type="entry name" value="SpoIIE"/>
    <property type="match status" value="1"/>
</dbReference>
<dbReference type="SMART" id="SM00448">
    <property type="entry name" value="REC"/>
    <property type="match status" value="1"/>
</dbReference>
<organism evidence="4 5">
    <name type="scientific">Jannaschia seosinensis</name>
    <dbReference type="NCBI Taxonomy" id="313367"/>
    <lineage>
        <taxon>Bacteria</taxon>
        <taxon>Pseudomonadati</taxon>
        <taxon>Pseudomonadota</taxon>
        <taxon>Alphaproteobacteria</taxon>
        <taxon>Rhodobacterales</taxon>
        <taxon>Roseobacteraceae</taxon>
        <taxon>Jannaschia</taxon>
    </lineage>
</organism>
<dbReference type="PROSITE" id="PS50110">
    <property type="entry name" value="RESPONSE_REGULATORY"/>
    <property type="match status" value="1"/>
</dbReference>
<feature type="domain" description="Response regulatory" evidence="3">
    <location>
        <begin position="22"/>
        <end position="141"/>
    </location>
</feature>
<dbReference type="STRING" id="313367.JSE7799_03449"/>
<dbReference type="InterPro" id="IPR036457">
    <property type="entry name" value="PPM-type-like_dom_sf"/>
</dbReference>
<protein>
    <submittedName>
        <fullName evidence="4">Phosphoserine phosphatase RsbP</fullName>
        <ecNumber evidence="4">3.1.3.3</ecNumber>
    </submittedName>
</protein>
<accession>A0A0M7BFT4</accession>
<keyword evidence="1 4" id="KW-0378">Hydrolase</keyword>
<dbReference type="Proteomes" id="UP000049455">
    <property type="component" value="Unassembled WGS sequence"/>
</dbReference>
<dbReference type="EC" id="3.1.3.3" evidence="4"/>
<sequence>MYHRHPDISASRRPPEARARHRALVVSGSAAQRRLLAVVLRQMDLDVVTLSCAGEALHYCMTEEGCTVRLILSDWQMPIMDGPDFCKAFRGLVRDDYTYFILMTCETDRRVKAQGLQAGADDFVTRPINIGELRARISTAKRILDMQEALQHRNYEVKTALEDLQALHDALDRDLAEARRLQRAFIPARHLSNPGYALSLRLVTSGQVGGDLVGHFPISDTEVGLYSIDVAGHGVASALLTGRLAGLFSGKAWRGNIAFRSDGRGVHPPEKVMHRLNDFMLQEMTSDIYFTAVLAYVDIVTGAVRLCQAGHPHPLIRRGEGTIERVGHGGPPVGLLPGTTFERVTFDLEPGDSLLTYSDGLTECTDTWGDMLEEEGLMALLARIPPDTEAAVEELEAALRTHSGIVDFADDISMLLFRYDGLPEAATA</sequence>
<dbReference type="SMART" id="SM00331">
    <property type="entry name" value="PP2C_SIG"/>
    <property type="match status" value="1"/>
</dbReference>
<dbReference type="InterPro" id="IPR011006">
    <property type="entry name" value="CheY-like_superfamily"/>
</dbReference>
<dbReference type="PANTHER" id="PTHR43156">
    <property type="entry name" value="STAGE II SPORULATION PROTEIN E-RELATED"/>
    <property type="match status" value="1"/>
</dbReference>
<evidence type="ECO:0000256" key="1">
    <source>
        <dbReference type="ARBA" id="ARBA00022801"/>
    </source>
</evidence>
<reference evidence="4 5" key="1">
    <citation type="submission" date="2015-09" db="EMBL/GenBank/DDBJ databases">
        <authorList>
            <person name="Jackson K.R."/>
            <person name="Lunt B.L."/>
            <person name="Fisher J.N.B."/>
            <person name="Gardner A.V."/>
            <person name="Bailey M.E."/>
            <person name="Deus L.M."/>
            <person name="Earl A.S."/>
            <person name="Gibby P.D."/>
            <person name="Hartmann K.A."/>
            <person name="Liu J.E."/>
            <person name="Manci A.M."/>
            <person name="Nielsen D.A."/>
            <person name="Solomon M.B."/>
            <person name="Breakwell D.P."/>
            <person name="Burnett S.H."/>
            <person name="Grose J.H."/>
        </authorList>
    </citation>
    <scope>NUCLEOTIDE SEQUENCE [LARGE SCALE GENOMIC DNA]</scope>
    <source>
        <strain evidence="4 5">CECT 7799</strain>
    </source>
</reference>
<dbReference type="SUPFAM" id="SSF81606">
    <property type="entry name" value="PP2C-like"/>
    <property type="match status" value="1"/>
</dbReference>
<dbReference type="GO" id="GO:0000160">
    <property type="term" value="P:phosphorelay signal transduction system"/>
    <property type="evidence" value="ECO:0007669"/>
    <property type="project" value="InterPro"/>
</dbReference>
<keyword evidence="2" id="KW-0597">Phosphoprotein</keyword>
<dbReference type="InterPro" id="IPR001932">
    <property type="entry name" value="PPM-type_phosphatase-like_dom"/>
</dbReference>
<dbReference type="AlphaFoldDB" id="A0A0M7BFT4"/>
<evidence type="ECO:0000259" key="3">
    <source>
        <dbReference type="PROSITE" id="PS50110"/>
    </source>
</evidence>